<keyword evidence="2" id="KW-1185">Reference proteome</keyword>
<protein>
    <submittedName>
        <fullName evidence="1">Uncharacterized protein</fullName>
    </submittedName>
</protein>
<comment type="caution">
    <text evidence="1">The sequence shown here is derived from an EMBL/GenBank/DDBJ whole genome shotgun (WGS) entry which is preliminary data.</text>
</comment>
<organism evidence="1 2">
    <name type="scientific">Tegillarca granosa</name>
    <name type="common">Malaysian cockle</name>
    <name type="synonym">Anadara granosa</name>
    <dbReference type="NCBI Taxonomy" id="220873"/>
    <lineage>
        <taxon>Eukaryota</taxon>
        <taxon>Metazoa</taxon>
        <taxon>Spiralia</taxon>
        <taxon>Lophotrochozoa</taxon>
        <taxon>Mollusca</taxon>
        <taxon>Bivalvia</taxon>
        <taxon>Autobranchia</taxon>
        <taxon>Pteriomorphia</taxon>
        <taxon>Arcoida</taxon>
        <taxon>Arcoidea</taxon>
        <taxon>Arcidae</taxon>
        <taxon>Tegillarca</taxon>
    </lineage>
</organism>
<sequence length="117" mass="14085">MGFFSKFFKKDETIIFVKEYSDCFQWNSPEHHMVPQSAYAKLLFLLTIELHKVMFSCNNDIFSEIFDVNIIHLILHKYKEVLIMWYAGRFHCKDKEHLFNHCIVILYVMIIPICKDC</sequence>
<accession>A0ABQ9EUK7</accession>
<evidence type="ECO:0000313" key="1">
    <source>
        <dbReference type="EMBL" id="KAJ8308869.1"/>
    </source>
</evidence>
<proteinExistence type="predicted"/>
<dbReference type="EMBL" id="JARBDR010000657">
    <property type="protein sequence ID" value="KAJ8308869.1"/>
    <property type="molecule type" value="Genomic_DNA"/>
</dbReference>
<evidence type="ECO:0000313" key="2">
    <source>
        <dbReference type="Proteomes" id="UP001217089"/>
    </source>
</evidence>
<name>A0ABQ9EUK7_TEGGR</name>
<dbReference type="Proteomes" id="UP001217089">
    <property type="component" value="Unassembled WGS sequence"/>
</dbReference>
<reference evidence="1 2" key="1">
    <citation type="submission" date="2022-12" db="EMBL/GenBank/DDBJ databases">
        <title>Chromosome-level genome of Tegillarca granosa.</title>
        <authorList>
            <person name="Kim J."/>
        </authorList>
    </citation>
    <scope>NUCLEOTIDE SEQUENCE [LARGE SCALE GENOMIC DNA]</scope>
    <source>
        <strain evidence="1">Teg-2019</strain>
        <tissue evidence="1">Adductor muscle</tissue>
    </source>
</reference>
<gene>
    <name evidence="1" type="ORF">KUTeg_013743</name>
</gene>